<organism evidence="1">
    <name type="scientific">human gut metagenome</name>
    <dbReference type="NCBI Taxonomy" id="408170"/>
    <lineage>
        <taxon>unclassified sequences</taxon>
        <taxon>metagenomes</taxon>
        <taxon>organismal metagenomes</taxon>
    </lineage>
</organism>
<dbReference type="EMBL" id="AJWZ01011776">
    <property type="protein sequence ID" value="EKC44127.1"/>
    <property type="molecule type" value="Genomic_DNA"/>
</dbReference>
<accession>K1R4X8</accession>
<proteinExistence type="predicted"/>
<evidence type="ECO:0000313" key="1">
    <source>
        <dbReference type="EMBL" id="EKC44127.1"/>
    </source>
</evidence>
<gene>
    <name evidence="1" type="ORF">OBE_17641</name>
</gene>
<protein>
    <submittedName>
        <fullName evidence="1">Uncharacterized protein</fullName>
    </submittedName>
</protein>
<sequence length="200" mass="22615">MNNEQLMKLDGLVYLREITSGNFENVSEFIEYITTDENGNINPEGKINETKIRIAERDYQISTLEAAGKFEEADKIRKEYSGDNVVNFEVKAINNGAMQKTVDMIRADDELLNLNISYTSGKYQQELMESGADKYCTDGLTAACFTDLNGNAYVIYRGTDGYIAWLENTEAATLADTEYQQKALNFFENIPDLTCTMMFS</sequence>
<reference evidence="1" key="1">
    <citation type="journal article" date="2013" name="Environ. Microbiol.">
        <title>Microbiota from the distal guts of lean and obese adolescents exhibit partial functional redundancy besides clear differences in community structure.</title>
        <authorList>
            <person name="Ferrer M."/>
            <person name="Ruiz A."/>
            <person name="Lanza F."/>
            <person name="Haange S.B."/>
            <person name="Oberbach A."/>
            <person name="Till H."/>
            <person name="Bargiela R."/>
            <person name="Campoy C."/>
            <person name="Segura M.T."/>
            <person name="Richter M."/>
            <person name="von Bergen M."/>
            <person name="Seifert J."/>
            <person name="Suarez A."/>
        </authorList>
    </citation>
    <scope>NUCLEOTIDE SEQUENCE</scope>
</reference>
<dbReference type="AlphaFoldDB" id="K1R4X8"/>
<comment type="caution">
    <text evidence="1">The sequence shown here is derived from an EMBL/GenBank/DDBJ whole genome shotgun (WGS) entry which is preliminary data.</text>
</comment>
<name>K1R4X8_9ZZZZ</name>